<evidence type="ECO:0000313" key="1">
    <source>
        <dbReference type="EMBL" id="PWA42508.1"/>
    </source>
</evidence>
<dbReference type="Proteomes" id="UP000245207">
    <property type="component" value="Unassembled WGS sequence"/>
</dbReference>
<gene>
    <name evidence="1" type="ORF">CTI12_AA543420</name>
</gene>
<proteinExistence type="predicted"/>
<dbReference type="EMBL" id="PKPP01012353">
    <property type="protein sequence ID" value="PWA42508.1"/>
    <property type="molecule type" value="Genomic_DNA"/>
</dbReference>
<organism evidence="1 2">
    <name type="scientific">Artemisia annua</name>
    <name type="common">Sweet wormwood</name>
    <dbReference type="NCBI Taxonomy" id="35608"/>
    <lineage>
        <taxon>Eukaryota</taxon>
        <taxon>Viridiplantae</taxon>
        <taxon>Streptophyta</taxon>
        <taxon>Embryophyta</taxon>
        <taxon>Tracheophyta</taxon>
        <taxon>Spermatophyta</taxon>
        <taxon>Magnoliopsida</taxon>
        <taxon>eudicotyledons</taxon>
        <taxon>Gunneridae</taxon>
        <taxon>Pentapetalae</taxon>
        <taxon>asterids</taxon>
        <taxon>campanulids</taxon>
        <taxon>Asterales</taxon>
        <taxon>Asteraceae</taxon>
        <taxon>Asteroideae</taxon>
        <taxon>Anthemideae</taxon>
        <taxon>Artemisiinae</taxon>
        <taxon>Artemisia</taxon>
    </lineage>
</organism>
<name>A0A2U1L0H1_ARTAN</name>
<comment type="caution">
    <text evidence="1">The sequence shown here is derived from an EMBL/GenBank/DDBJ whole genome shotgun (WGS) entry which is preliminary data.</text>
</comment>
<protein>
    <submittedName>
        <fullName evidence="1">RNA-directed DNA polymerase, eukaryota, Nucleotide-binding alpha-beta plait domain protein</fullName>
    </submittedName>
</protein>
<keyword evidence="2" id="KW-1185">Reference proteome</keyword>
<keyword evidence="1" id="KW-0808">Transferase</keyword>
<dbReference type="GO" id="GO:0003964">
    <property type="term" value="F:RNA-directed DNA polymerase activity"/>
    <property type="evidence" value="ECO:0007669"/>
    <property type="project" value="UniProtKB-KW"/>
</dbReference>
<reference evidence="1 2" key="1">
    <citation type="journal article" date="2018" name="Mol. Plant">
        <title>The genome of Artemisia annua provides insight into the evolution of Asteraceae family and artemisinin biosynthesis.</title>
        <authorList>
            <person name="Shen Q."/>
            <person name="Zhang L."/>
            <person name="Liao Z."/>
            <person name="Wang S."/>
            <person name="Yan T."/>
            <person name="Shi P."/>
            <person name="Liu M."/>
            <person name="Fu X."/>
            <person name="Pan Q."/>
            <person name="Wang Y."/>
            <person name="Lv Z."/>
            <person name="Lu X."/>
            <person name="Zhang F."/>
            <person name="Jiang W."/>
            <person name="Ma Y."/>
            <person name="Chen M."/>
            <person name="Hao X."/>
            <person name="Li L."/>
            <person name="Tang Y."/>
            <person name="Lv G."/>
            <person name="Zhou Y."/>
            <person name="Sun X."/>
            <person name="Brodelius P.E."/>
            <person name="Rose J.K.C."/>
            <person name="Tang K."/>
        </authorList>
    </citation>
    <scope>NUCLEOTIDE SEQUENCE [LARGE SCALE GENOMIC DNA]</scope>
    <source>
        <strain evidence="2">cv. Huhao1</strain>
        <tissue evidence="1">Leaf</tissue>
    </source>
</reference>
<keyword evidence="1" id="KW-0695">RNA-directed DNA polymerase</keyword>
<accession>A0A2U1L0H1</accession>
<sequence>MARLSHFIKGLKYHLRQWYSQVKVLEGCRKKEILVFLKTITKKIDAVSAIDEDRELCIEKLESLDLIQKVRVKWEVQGDENSMIFHGMINSRRKTQMIQGIMHEGVWITDPTLIKLIFPNFYKDKFNRHDSLSLCDMDRDYLESMCLTCAPKATHSGSEKIRSCVMVTDL</sequence>
<keyword evidence="1" id="KW-0548">Nucleotidyltransferase</keyword>
<dbReference type="AlphaFoldDB" id="A0A2U1L0H1"/>
<evidence type="ECO:0000313" key="2">
    <source>
        <dbReference type="Proteomes" id="UP000245207"/>
    </source>
</evidence>
<dbReference type="OrthoDB" id="1935089at2759"/>